<dbReference type="InterPro" id="IPR036881">
    <property type="entry name" value="Glyco_hydro_3_C_sf"/>
</dbReference>
<dbReference type="Gene3D" id="3.40.50.1700">
    <property type="entry name" value="Glycoside hydrolase family 3 C-terminal domain"/>
    <property type="match status" value="1"/>
</dbReference>
<comment type="caution">
    <text evidence="2">The sequence shown here is derived from an EMBL/GenBank/DDBJ whole genome shotgun (WGS) entry which is preliminary data.</text>
</comment>
<keyword evidence="2" id="KW-0326">Glycosidase</keyword>
<dbReference type="EMBL" id="AJWZ01002098">
    <property type="protein sequence ID" value="EKC71898.1"/>
    <property type="molecule type" value="Genomic_DNA"/>
</dbReference>
<dbReference type="EC" id="3.2.1.21" evidence="2"/>
<organism evidence="2">
    <name type="scientific">human gut metagenome</name>
    <dbReference type="NCBI Taxonomy" id="408170"/>
    <lineage>
        <taxon>unclassified sequences</taxon>
        <taxon>metagenomes</taxon>
        <taxon>organismal metagenomes</taxon>
    </lineage>
</organism>
<dbReference type="AlphaFoldDB" id="K1TQA0"/>
<name>K1TQA0_9ZZZZ</name>
<dbReference type="GO" id="GO:0005975">
    <property type="term" value="P:carbohydrate metabolic process"/>
    <property type="evidence" value="ECO:0007669"/>
    <property type="project" value="InterPro"/>
</dbReference>
<keyword evidence="1 2" id="KW-0378">Hydrolase</keyword>
<proteinExistence type="predicted"/>
<reference evidence="2" key="1">
    <citation type="journal article" date="2013" name="Environ. Microbiol.">
        <title>Microbiota from the distal guts of lean and obese adolescents exhibit partial functional redundancy besides clear differences in community structure.</title>
        <authorList>
            <person name="Ferrer M."/>
            <person name="Ruiz A."/>
            <person name="Lanza F."/>
            <person name="Haange S.B."/>
            <person name="Oberbach A."/>
            <person name="Till H."/>
            <person name="Bargiela R."/>
            <person name="Campoy C."/>
            <person name="Segura M.T."/>
            <person name="Richter M."/>
            <person name="von Bergen M."/>
            <person name="Seifert J."/>
            <person name="Suarez A."/>
        </authorList>
    </citation>
    <scope>NUCLEOTIDE SEQUENCE</scope>
</reference>
<dbReference type="GO" id="GO:0008422">
    <property type="term" value="F:beta-glucosidase activity"/>
    <property type="evidence" value="ECO:0007669"/>
    <property type="project" value="UniProtKB-EC"/>
</dbReference>
<evidence type="ECO:0000313" key="2">
    <source>
        <dbReference type="EMBL" id="EKC71898.1"/>
    </source>
</evidence>
<gene>
    <name evidence="2" type="ORF">OBE_03163</name>
</gene>
<evidence type="ECO:0000256" key="1">
    <source>
        <dbReference type="ARBA" id="ARBA00022801"/>
    </source>
</evidence>
<sequence>MIIEIVFILRGIKDMKLKHKIDKVVSTISERISSGGVSQLEVKAEGERDIFGNMPNLIREAAGEGIVLLKNNNALPYNKDTKISVFGRCQLDYFYVG</sequence>
<accession>K1TQA0</accession>
<protein>
    <submittedName>
        <fullName evidence="2">Protein containing Glycoside hydrolase, family 3</fullName>
        <ecNumber evidence="2">3.2.1.21</ecNumber>
    </submittedName>
</protein>
<feature type="non-terminal residue" evidence="2">
    <location>
        <position position="97"/>
    </location>
</feature>